<keyword evidence="2" id="KW-1185">Reference proteome</keyword>
<name>A0A1M5EVD8_9SPHI</name>
<evidence type="ECO:0008006" key="3">
    <source>
        <dbReference type="Google" id="ProtNLM"/>
    </source>
</evidence>
<dbReference type="PANTHER" id="PTHR36057">
    <property type="match status" value="1"/>
</dbReference>
<dbReference type="SUPFAM" id="SSF52833">
    <property type="entry name" value="Thioredoxin-like"/>
    <property type="match status" value="1"/>
</dbReference>
<dbReference type="EMBL" id="FQUQ01000003">
    <property type="protein sequence ID" value="SHF83205.1"/>
    <property type="molecule type" value="Genomic_DNA"/>
</dbReference>
<sequence length="248" mass="27943">MKHLWLLNLLIPGMLISGSLKVIQKDVTDDPGFAVIELFTSEGCSSCPAAEKVLKEISQEYQGRAVYVLAFHVDYWNKLGWKDKFSSPKFTERQYKYSETLKEQVYTPQAIVNGKQVLIGSENEKMHQAIEEALKKKAKVRDTKYHVEIKEGKLQLDYTLDPSLKGNLMSVALIQNQESNEIKAGENKGKLLEHVNVVRAFSSERATEPSGSLSLNIPEGLEPKGLHVLVYLQNRITLRVISVSKLTL</sequence>
<dbReference type="AlphaFoldDB" id="A0A1M5EVD8"/>
<dbReference type="RefSeq" id="WP_073232535.1">
    <property type="nucleotide sequence ID" value="NZ_FQUQ01000003.1"/>
</dbReference>
<dbReference type="Proteomes" id="UP000184287">
    <property type="component" value="Unassembled WGS sequence"/>
</dbReference>
<organism evidence="1 2">
    <name type="scientific">Pedobacter caeni</name>
    <dbReference type="NCBI Taxonomy" id="288992"/>
    <lineage>
        <taxon>Bacteria</taxon>
        <taxon>Pseudomonadati</taxon>
        <taxon>Bacteroidota</taxon>
        <taxon>Sphingobacteriia</taxon>
        <taxon>Sphingobacteriales</taxon>
        <taxon>Sphingobacteriaceae</taxon>
        <taxon>Pedobacter</taxon>
    </lineage>
</organism>
<reference evidence="2" key="1">
    <citation type="submission" date="2016-11" db="EMBL/GenBank/DDBJ databases">
        <authorList>
            <person name="Varghese N."/>
            <person name="Submissions S."/>
        </authorList>
    </citation>
    <scope>NUCLEOTIDE SEQUENCE [LARGE SCALE GENOMIC DNA]</scope>
    <source>
        <strain evidence="2">DSM 16990</strain>
    </source>
</reference>
<accession>A0A1M5EVD8</accession>
<dbReference type="STRING" id="288992.SAMN04488522_103818"/>
<dbReference type="Gene3D" id="3.40.30.10">
    <property type="entry name" value="Glutaredoxin"/>
    <property type="match status" value="1"/>
</dbReference>
<gene>
    <name evidence="1" type="ORF">SAMN04488522_103818</name>
</gene>
<proteinExistence type="predicted"/>
<evidence type="ECO:0000313" key="1">
    <source>
        <dbReference type="EMBL" id="SHF83205.1"/>
    </source>
</evidence>
<protein>
    <recommendedName>
        <fullName evidence="3">DUF1223 domain-containing protein</fullName>
    </recommendedName>
</protein>
<evidence type="ECO:0000313" key="2">
    <source>
        <dbReference type="Proteomes" id="UP000184287"/>
    </source>
</evidence>
<dbReference type="OrthoDB" id="9808254at2"/>
<dbReference type="InterPro" id="IPR010634">
    <property type="entry name" value="DUF1223"/>
</dbReference>
<dbReference type="Pfam" id="PF06764">
    <property type="entry name" value="DUF1223"/>
    <property type="match status" value="1"/>
</dbReference>
<dbReference type="InterPro" id="IPR036249">
    <property type="entry name" value="Thioredoxin-like_sf"/>
</dbReference>
<dbReference type="PANTHER" id="PTHR36057:SF1">
    <property type="entry name" value="LIPOPROTEIN LIPID ATTACHMENT SITE-LIKE PROTEIN, PUTATIVE (DUF1223)-RELATED"/>
    <property type="match status" value="1"/>
</dbReference>